<protein>
    <submittedName>
        <fullName evidence="7">Nitrous oxidase accessory protein</fullName>
    </submittedName>
</protein>
<dbReference type="RefSeq" id="WP_184154784.1">
    <property type="nucleotide sequence ID" value="NZ_JACHFM010000006.1"/>
</dbReference>
<organism evidence="7 8">
    <name type="scientific">Amaricoccus macauensis</name>
    <dbReference type="NCBI Taxonomy" id="57001"/>
    <lineage>
        <taxon>Bacteria</taxon>
        <taxon>Pseudomonadati</taxon>
        <taxon>Pseudomonadota</taxon>
        <taxon>Alphaproteobacteria</taxon>
        <taxon>Rhodobacterales</taxon>
        <taxon>Paracoccaceae</taxon>
        <taxon>Amaricoccus</taxon>
    </lineage>
</organism>
<proteinExistence type="predicted"/>
<dbReference type="PANTHER" id="PTHR22990">
    <property type="entry name" value="F-BOX ONLY PROTEIN"/>
    <property type="match status" value="1"/>
</dbReference>
<dbReference type="SUPFAM" id="SSF51126">
    <property type="entry name" value="Pectin lyase-like"/>
    <property type="match status" value="1"/>
</dbReference>
<dbReference type="InterPro" id="IPR006626">
    <property type="entry name" value="PbH1"/>
</dbReference>
<dbReference type="PANTHER" id="PTHR22990:SF15">
    <property type="entry name" value="F-BOX ONLY PROTEIN 10"/>
    <property type="match status" value="1"/>
</dbReference>
<evidence type="ECO:0000313" key="7">
    <source>
        <dbReference type="EMBL" id="MBB5224270.1"/>
    </source>
</evidence>
<feature type="domain" description="Carbohydrate-binding/sugar hydrolysis" evidence="6">
    <location>
        <begin position="37"/>
        <end position="184"/>
    </location>
</feature>
<dbReference type="InterPro" id="IPR022441">
    <property type="entry name" value="Para_beta_helix_rpt-2"/>
</dbReference>
<feature type="domain" description="Carbohydrate-binding/sugar hydrolysis" evidence="6">
    <location>
        <begin position="190"/>
        <end position="389"/>
    </location>
</feature>
<dbReference type="EMBL" id="JACHFM010000006">
    <property type="protein sequence ID" value="MBB5224270.1"/>
    <property type="molecule type" value="Genomic_DNA"/>
</dbReference>
<feature type="chain" id="PRO_5032497765" evidence="5">
    <location>
        <begin position="20"/>
        <end position="448"/>
    </location>
</feature>
<dbReference type="Pfam" id="PF05048">
    <property type="entry name" value="NosD"/>
    <property type="match status" value="1"/>
</dbReference>
<comment type="pathway">
    <text evidence="1">Protein modification; protein ubiquitination.</text>
</comment>
<evidence type="ECO:0000256" key="3">
    <source>
        <dbReference type="ARBA" id="ARBA00022786"/>
    </source>
</evidence>
<evidence type="ECO:0000256" key="1">
    <source>
        <dbReference type="ARBA" id="ARBA00004906"/>
    </source>
</evidence>
<dbReference type="InterPro" id="IPR011050">
    <property type="entry name" value="Pectin_lyase_fold/virulence"/>
</dbReference>
<dbReference type="InterPro" id="IPR026464">
    <property type="entry name" value="NosD_copper_fam"/>
</dbReference>
<evidence type="ECO:0000259" key="6">
    <source>
        <dbReference type="SMART" id="SM00722"/>
    </source>
</evidence>
<comment type="caution">
    <text evidence="7">The sequence shown here is derived from an EMBL/GenBank/DDBJ whole genome shotgun (WGS) entry which is preliminary data.</text>
</comment>
<dbReference type="AlphaFoldDB" id="A0A840SU33"/>
<dbReference type="InterPro" id="IPR006633">
    <property type="entry name" value="Carb-bd_sugar_hydrolysis-dom"/>
</dbReference>
<dbReference type="InterPro" id="IPR051550">
    <property type="entry name" value="SCF-Subunits/Alg-Epimerases"/>
</dbReference>
<dbReference type="NCBIfam" id="TIGR03804">
    <property type="entry name" value="para_beta_helix"/>
    <property type="match status" value="1"/>
</dbReference>
<sequence length="448" mass="46714">MTSRLVLLALLCLAGPAFAGTRTLVPGDDVAGAVAAAAPGDEIVLGAGTHAGPVEVDRALTLRGERGAALVGNDRGSVINVTAPGVTVRGLVIRGSGSDRTGMDAGVNLARGAAGAVVEDNELIGNLHGIRIQGARDAIVRGNRITGRTGRQSEAGNGVSVWNAPGALVEGNTIRLGRDGIFSNASKKDIFRGNRMEKTRFAIHYMYTNDSVIADNVSVDNTVGYAIMFSDRLEITGNVSDGDRDHGLLLNAANKSGIRDNRVIGRELPAARWFTGEAGGASDGMPGSDAASDAAPEPGGSRLGPEKCLFVYNANRNSIADNRFDGCGIGIHFTAGSEGNKVTGNAFIGNVTQVKYVGTRTLDWSVEGRGNFWSDNPAFDLDGDGIADAAYRPNDIIDRVMWTAPQARLLVTSPAVQVIRWAQSRFPATLPGGVLDSAPLMSPPEATP</sequence>
<keyword evidence="8" id="KW-1185">Reference proteome</keyword>
<dbReference type="SMART" id="SM00710">
    <property type="entry name" value="PbH1"/>
    <property type="match status" value="9"/>
</dbReference>
<accession>A0A840SU33</accession>
<name>A0A840SU33_9RHOB</name>
<evidence type="ECO:0000256" key="5">
    <source>
        <dbReference type="SAM" id="SignalP"/>
    </source>
</evidence>
<feature type="region of interest" description="Disordered" evidence="4">
    <location>
        <begin position="279"/>
        <end position="300"/>
    </location>
</feature>
<keyword evidence="2" id="KW-0677">Repeat</keyword>
<feature type="signal peptide" evidence="5">
    <location>
        <begin position="1"/>
        <end position="19"/>
    </location>
</feature>
<keyword evidence="3" id="KW-0833">Ubl conjugation pathway</keyword>
<keyword evidence="5" id="KW-0732">Signal</keyword>
<evidence type="ECO:0000256" key="2">
    <source>
        <dbReference type="ARBA" id="ARBA00022737"/>
    </source>
</evidence>
<dbReference type="InterPro" id="IPR007742">
    <property type="entry name" value="NosD_dom"/>
</dbReference>
<evidence type="ECO:0000313" key="8">
    <source>
        <dbReference type="Proteomes" id="UP000549457"/>
    </source>
</evidence>
<reference evidence="7 8" key="1">
    <citation type="submission" date="2020-08" db="EMBL/GenBank/DDBJ databases">
        <title>Genomic Encyclopedia of Type Strains, Phase IV (KMG-IV): sequencing the most valuable type-strain genomes for metagenomic binning, comparative biology and taxonomic classification.</title>
        <authorList>
            <person name="Goeker M."/>
        </authorList>
    </citation>
    <scope>NUCLEOTIDE SEQUENCE [LARGE SCALE GENOMIC DNA]</scope>
    <source>
        <strain evidence="7 8">DSM 101730</strain>
    </source>
</reference>
<dbReference type="InterPro" id="IPR012334">
    <property type="entry name" value="Pectin_lyas_fold"/>
</dbReference>
<dbReference type="SMART" id="SM00722">
    <property type="entry name" value="CASH"/>
    <property type="match status" value="2"/>
</dbReference>
<evidence type="ECO:0000256" key="4">
    <source>
        <dbReference type="SAM" id="MobiDB-lite"/>
    </source>
</evidence>
<dbReference type="Proteomes" id="UP000549457">
    <property type="component" value="Unassembled WGS sequence"/>
</dbReference>
<gene>
    <name evidence="7" type="ORF">HNP73_004239</name>
</gene>
<dbReference type="NCBIfam" id="TIGR04247">
    <property type="entry name" value="NosD_copper_fam"/>
    <property type="match status" value="1"/>
</dbReference>
<dbReference type="Gene3D" id="2.160.20.10">
    <property type="entry name" value="Single-stranded right-handed beta-helix, Pectin lyase-like"/>
    <property type="match status" value="2"/>
</dbReference>